<dbReference type="SUPFAM" id="SSF50129">
    <property type="entry name" value="GroES-like"/>
    <property type="match status" value="1"/>
</dbReference>
<dbReference type="InterPro" id="IPR045010">
    <property type="entry name" value="MDR_fam"/>
</dbReference>
<reference evidence="3 4" key="1">
    <citation type="submission" date="2019-08" db="EMBL/GenBank/DDBJ databases">
        <title>Parahaliea maris sp. nov., isolated from the surface seawater.</title>
        <authorList>
            <person name="Liu Y."/>
        </authorList>
    </citation>
    <scope>NUCLEOTIDE SEQUENCE [LARGE SCALE GENOMIC DNA]</scope>
    <source>
        <strain evidence="3 4">S2-26</strain>
    </source>
</reference>
<dbReference type="Gene3D" id="3.40.50.720">
    <property type="entry name" value="NAD(P)-binding Rossmann-like Domain"/>
    <property type="match status" value="1"/>
</dbReference>
<dbReference type="InterPro" id="IPR041694">
    <property type="entry name" value="ADH_N_2"/>
</dbReference>
<dbReference type="AlphaFoldDB" id="A0A5C8ZTN0"/>
<dbReference type="PANTHER" id="PTHR43205">
    <property type="entry name" value="PROSTAGLANDIN REDUCTASE"/>
    <property type="match status" value="1"/>
</dbReference>
<keyword evidence="1" id="KW-0560">Oxidoreductase</keyword>
<name>A0A5C8ZTN0_9GAMM</name>
<dbReference type="OrthoDB" id="9805663at2"/>
<dbReference type="CDD" id="cd05288">
    <property type="entry name" value="PGDH"/>
    <property type="match status" value="1"/>
</dbReference>
<organism evidence="3 4">
    <name type="scientific">Parahaliea aestuarii</name>
    <dbReference type="NCBI Taxonomy" id="1852021"/>
    <lineage>
        <taxon>Bacteria</taxon>
        <taxon>Pseudomonadati</taxon>
        <taxon>Pseudomonadota</taxon>
        <taxon>Gammaproteobacteria</taxon>
        <taxon>Cellvibrionales</taxon>
        <taxon>Halieaceae</taxon>
        <taxon>Parahaliea</taxon>
    </lineage>
</organism>
<sequence>MSDTNRQWLLKTRPQGMIGPQHFELVHSPLPEPDLDAGQVLVKTLMLSFDPAMRGWVEDEPSYLPPVPLGEPMRASGIGQVITSNNPDLPAGTLVQGMMNWQEYSVGDPASPLMPPRPLPAGTPPAMALGVFGATSLTAYFGLLHVGQPKAGETVLVSGAAGATGSVVAQIARIKGCRVIAIAGGEDKCQWLRDSCRIEDVIDYRNQDVAAELARLCPMGIDVFFDNVGGSTLEAGIEQMADFGRIVLCGAISGYNDDTPSPGPNNMMKLITRRIRMQGFIVIDFLEQAEAAYADLGQWVGAGEITWREDIQEGFDNIPATLLRLFEGRNQGKQLLKLADPD</sequence>
<dbReference type="Pfam" id="PF00107">
    <property type="entry name" value="ADH_zinc_N"/>
    <property type="match status" value="1"/>
</dbReference>
<dbReference type="InterPro" id="IPR011032">
    <property type="entry name" value="GroES-like_sf"/>
</dbReference>
<dbReference type="EMBL" id="VRYZ01000005">
    <property type="protein sequence ID" value="TXS91030.1"/>
    <property type="molecule type" value="Genomic_DNA"/>
</dbReference>
<evidence type="ECO:0000259" key="2">
    <source>
        <dbReference type="SMART" id="SM00829"/>
    </source>
</evidence>
<comment type="caution">
    <text evidence="3">The sequence shown here is derived from an EMBL/GenBank/DDBJ whole genome shotgun (WGS) entry which is preliminary data.</text>
</comment>
<dbReference type="GO" id="GO:0016628">
    <property type="term" value="F:oxidoreductase activity, acting on the CH-CH group of donors, NAD or NADP as acceptor"/>
    <property type="evidence" value="ECO:0007669"/>
    <property type="project" value="InterPro"/>
</dbReference>
<gene>
    <name evidence="3" type="ORF">FVW59_12525</name>
</gene>
<dbReference type="FunFam" id="3.40.50.720:FF:000121">
    <property type="entry name" value="Prostaglandin reductase 2"/>
    <property type="match status" value="1"/>
</dbReference>
<evidence type="ECO:0000313" key="4">
    <source>
        <dbReference type="Proteomes" id="UP000321933"/>
    </source>
</evidence>
<dbReference type="Gene3D" id="3.90.180.10">
    <property type="entry name" value="Medium-chain alcohol dehydrogenases, catalytic domain"/>
    <property type="match status" value="1"/>
</dbReference>
<dbReference type="RefSeq" id="WP_148064686.1">
    <property type="nucleotide sequence ID" value="NZ_VRYZ01000005.1"/>
</dbReference>
<dbReference type="InterPro" id="IPR020843">
    <property type="entry name" value="ER"/>
</dbReference>
<keyword evidence="4" id="KW-1185">Reference proteome</keyword>
<dbReference type="Pfam" id="PF16884">
    <property type="entry name" value="ADH_N_2"/>
    <property type="match status" value="1"/>
</dbReference>
<evidence type="ECO:0000313" key="3">
    <source>
        <dbReference type="EMBL" id="TXS91030.1"/>
    </source>
</evidence>
<dbReference type="SUPFAM" id="SSF51735">
    <property type="entry name" value="NAD(P)-binding Rossmann-fold domains"/>
    <property type="match status" value="1"/>
</dbReference>
<dbReference type="InterPro" id="IPR013149">
    <property type="entry name" value="ADH-like_C"/>
</dbReference>
<feature type="domain" description="Enoyl reductase (ER)" evidence="2">
    <location>
        <begin position="19"/>
        <end position="336"/>
    </location>
</feature>
<dbReference type="SMART" id="SM00829">
    <property type="entry name" value="PKS_ER"/>
    <property type="match status" value="1"/>
</dbReference>
<accession>A0A5C8ZTN0</accession>
<protein>
    <submittedName>
        <fullName evidence="3">NADP-dependent oxidoreductase</fullName>
    </submittedName>
</protein>
<proteinExistence type="predicted"/>
<dbReference type="InterPro" id="IPR036291">
    <property type="entry name" value="NAD(P)-bd_dom_sf"/>
</dbReference>
<dbReference type="PANTHER" id="PTHR43205:SF7">
    <property type="entry name" value="PROSTAGLANDIN REDUCTASE 1"/>
    <property type="match status" value="1"/>
</dbReference>
<evidence type="ECO:0000256" key="1">
    <source>
        <dbReference type="ARBA" id="ARBA00023002"/>
    </source>
</evidence>
<dbReference type="Proteomes" id="UP000321933">
    <property type="component" value="Unassembled WGS sequence"/>
</dbReference>